<evidence type="ECO:0000313" key="2">
    <source>
        <dbReference type="Proteomes" id="UP000029223"/>
    </source>
</evidence>
<comment type="caution">
    <text evidence="1">The sequence shown here is derived from an EMBL/GenBank/DDBJ whole genome shotgun (WGS) entry which is preliminary data.</text>
</comment>
<organism evidence="1 2">
    <name type="scientific">Vibrio variabilis</name>
    <dbReference type="NCBI Taxonomy" id="990271"/>
    <lineage>
        <taxon>Bacteria</taxon>
        <taxon>Pseudomonadati</taxon>
        <taxon>Pseudomonadota</taxon>
        <taxon>Gammaproteobacteria</taxon>
        <taxon>Vibrionales</taxon>
        <taxon>Vibrionaceae</taxon>
        <taxon>Vibrio</taxon>
    </lineage>
</organism>
<keyword evidence="2" id="KW-1185">Reference proteome</keyword>
<evidence type="ECO:0000313" key="1">
    <source>
        <dbReference type="EMBL" id="GAL27655.1"/>
    </source>
</evidence>
<proteinExistence type="predicted"/>
<gene>
    <name evidence="1" type="ORF">JCM19239_3259</name>
</gene>
<protein>
    <submittedName>
        <fullName evidence="1">Uncharacterized protein</fullName>
    </submittedName>
</protein>
<name>A0ABQ0JFW1_9VIBR</name>
<reference evidence="2" key="2">
    <citation type="submission" date="2014-09" db="EMBL/GenBank/DDBJ databases">
        <authorList>
            <consortium name="NBRP consortium"/>
            <person name="Sawabe T."/>
            <person name="Meirelles P."/>
            <person name="Nakanishi M."/>
            <person name="Sayaka M."/>
            <person name="Hattori M."/>
            <person name="Ohkuma M."/>
        </authorList>
    </citation>
    <scope>NUCLEOTIDE SEQUENCE [LARGE SCALE GENOMIC DNA]</scope>
    <source>
        <strain evidence="2">JCM 19239</strain>
    </source>
</reference>
<accession>A0ABQ0JFW1</accession>
<sequence>MQFHQKYGYQSPSLAILHQLEVQTGNKAMADKYQKLLKKQ</sequence>
<dbReference type="EMBL" id="BBMS01000032">
    <property type="protein sequence ID" value="GAL27655.1"/>
    <property type="molecule type" value="Genomic_DNA"/>
</dbReference>
<dbReference type="Proteomes" id="UP000029223">
    <property type="component" value="Unassembled WGS sequence"/>
</dbReference>
<reference evidence="2" key="1">
    <citation type="submission" date="2014-09" db="EMBL/GenBank/DDBJ databases">
        <title>Vibrio variabilis JCM 19239. (C206) whole genome shotgun sequence.</title>
        <authorList>
            <person name="Sawabe T."/>
            <person name="Meirelles P."/>
            <person name="Nakanishi M."/>
            <person name="Sayaka M."/>
            <person name="Hattori M."/>
            <person name="Ohkuma M."/>
        </authorList>
    </citation>
    <scope>NUCLEOTIDE SEQUENCE [LARGE SCALE GENOMIC DNA]</scope>
    <source>
        <strain evidence="2">JCM 19239</strain>
    </source>
</reference>